<keyword evidence="2" id="KW-0934">Plastid</keyword>
<gene>
    <name evidence="2" type="primary">ycf94</name>
</gene>
<evidence type="ECO:0000256" key="1">
    <source>
        <dbReference type="SAM" id="Phobius"/>
    </source>
</evidence>
<protein>
    <recommendedName>
        <fullName evidence="3">ATP synthase F0 subunit 8</fullName>
    </recommendedName>
</protein>
<organism evidence="2">
    <name type="scientific">Callistopteris apiifolia</name>
    <dbReference type="NCBI Taxonomy" id="221309"/>
    <lineage>
        <taxon>Eukaryota</taxon>
        <taxon>Viridiplantae</taxon>
        <taxon>Streptophyta</taxon>
        <taxon>Embryophyta</taxon>
        <taxon>Tracheophyta</taxon>
        <taxon>Polypodiopsida</taxon>
        <taxon>Polypodiidae</taxon>
        <taxon>Hymenophyllales</taxon>
        <taxon>Hymenophyllaceae</taxon>
        <taxon>Trichomanoideae</taxon>
        <taxon>Callistopteris</taxon>
    </lineage>
</organism>
<dbReference type="AlphaFoldDB" id="A0A385KNY6"/>
<accession>A0A385KNY6</accession>
<evidence type="ECO:0000313" key="2">
    <source>
        <dbReference type="EMBL" id="AXZ97049.1"/>
    </source>
</evidence>
<sequence>MGSVYIILQMFFYYPSFILLFYIYIVFIIPLRSRLSIRFSIKSFLENNYLRLINFLMNRNNEKG</sequence>
<reference evidence="2" key="1">
    <citation type="journal article" date="2018" name="Am. J. Bot.">
        <title>Order-level fern plastome phylogenomics: new insights from Hymenophyllales.</title>
        <authorList>
            <person name="Kuo L.Y."/>
            <person name="Qi X."/>
            <person name="Ma H."/>
            <person name="Li F.W."/>
        </authorList>
    </citation>
    <scope>NUCLEOTIDE SEQUENCE</scope>
</reference>
<dbReference type="EMBL" id="MH265125">
    <property type="protein sequence ID" value="AXZ97049.1"/>
    <property type="molecule type" value="Genomic_DNA"/>
</dbReference>
<geneLocation type="chloroplast" evidence="2"/>
<keyword evidence="2" id="KW-0150">Chloroplast</keyword>
<name>A0A385KNY6_9MONI</name>
<keyword evidence="1" id="KW-1133">Transmembrane helix</keyword>
<evidence type="ECO:0008006" key="3">
    <source>
        <dbReference type="Google" id="ProtNLM"/>
    </source>
</evidence>
<keyword evidence="1" id="KW-0472">Membrane</keyword>
<keyword evidence="1" id="KW-0812">Transmembrane</keyword>
<proteinExistence type="predicted"/>
<feature type="transmembrane region" description="Helical" evidence="1">
    <location>
        <begin position="12"/>
        <end position="31"/>
    </location>
</feature>